<evidence type="ECO:0000313" key="2">
    <source>
        <dbReference type="EMBL" id="CAI9930919.1"/>
    </source>
</evidence>
<feature type="transmembrane region" description="Helical" evidence="1">
    <location>
        <begin position="802"/>
        <end position="821"/>
    </location>
</feature>
<sequence>MIFNGVMSYINQSGQIGTVMLTLIIFVALVIFKFIKLSTNKQKIMHDDIERVLTAELYQFKPKQCRFTAQFMLKDFIMSMQNSNDEQYLYGKLVLYLKLFQESMNEQSQWIWKSSIEQQITCSIMMMDIFNIKYNQSYVKQVLQLFCKNIIVQKQSMSYKQQDNAVQQVAFTFRVKGLLELILYEVTGYYFNNKDQVLGDPQLIRDSVKIHYSEYNVQMLTQFQTKQLNNVITCIIAKSGEYVNIYNQTIEYSQSIDNADQHLLDLVNKLTTLKLQLTDQLINLTKEFPLSLAASWATAHIMHQIIEENRFGLSFLFQTLQKIKPPQNSDEITLDSYTEYLSQVTIFDQRILQKYSSFSNTLYVNKPVLFDPQIQIAENQQEKVQTAVIGNQKDLLYLKKQQNSISSQNKCQKYIYSVALILINIFVVWLGISILSFGKQKQFVINQSNDIFDLQFLLIKNSQSNCTEISSICNGIEASKETIQFERQHSITTQIVQTPSFIQSICNYCYLNSTNVQQDILDTLVQTALTNIQVSAIPIFDSILFDQDQQFNNRFNTYQFYGSLIVFIFNAQLALLIANKLLFKLEIKSIIHQIKRILITLQKLKVTSNSTHKNNKFQYQYQLEKSQNSSKQEILIAKQLPKRNKEDRLGYQCLLKSICVILSGLIIIICEQTSIDLYDMDKPSSKPLVYQQMLTTQQINSNVLDNIYKQQNQINLDVLQVNTLNYLNNKNMLNFSDTLICLMQNNSIQSSNQCENDQIKLKLFDYSQITDKFSEKQYNVDLIQKFSQTGGEQLVYKNSINIIAIAYILCIVTFVIFVYLTKIKNYNGKIINTFIFILYLILIIVLSIIDYNWNDTQGVNKSELLQQAHYINMYIRPDIKNLKNIIKQFKSNQLNDSQFCSQMQQFYNAYYQQQNTFENTIKKQMNLDVNQICQNAQLIDINLEMENWEKQYQSVITKIHNDFFNNKAKLQKLNYVSIIVSSFIFLTILISVNLNYLLQIYSIVNKQNSVIQKIQSKIKGIDIEQWVVIVISALLSVLGLYIIIMDDKYKLIQPAHDIKIAQIIDKNINNQQYDNNLVFSQFGFKDEQLQKIFSTQDAGWHDQFIARTDTIRQDFENYKNFFIQFFNTLAVIALISVPICLSLEIHYICIQLPKIQIHLTQMYNQILDLGKNRFKDEQKRDNMEEYQIWF</sequence>
<organism evidence="2">
    <name type="scientific">Hexamita inflata</name>
    <dbReference type="NCBI Taxonomy" id="28002"/>
    <lineage>
        <taxon>Eukaryota</taxon>
        <taxon>Metamonada</taxon>
        <taxon>Diplomonadida</taxon>
        <taxon>Hexamitidae</taxon>
        <taxon>Hexamitinae</taxon>
        <taxon>Hexamita</taxon>
    </lineage>
</organism>
<feature type="transmembrane region" description="Helical" evidence="1">
    <location>
        <begin position="558"/>
        <end position="578"/>
    </location>
</feature>
<feature type="transmembrane region" description="Helical" evidence="1">
    <location>
        <begin position="975"/>
        <end position="998"/>
    </location>
</feature>
<name>A0AA86P5Q3_9EUKA</name>
<proteinExistence type="predicted"/>
<dbReference type="Proteomes" id="UP001642409">
    <property type="component" value="Unassembled WGS sequence"/>
</dbReference>
<reference evidence="2" key="1">
    <citation type="submission" date="2023-06" db="EMBL/GenBank/DDBJ databases">
        <authorList>
            <person name="Kurt Z."/>
        </authorList>
    </citation>
    <scope>NUCLEOTIDE SEQUENCE</scope>
</reference>
<keyword evidence="1" id="KW-0472">Membrane</keyword>
<accession>A0AA86P5Q3</accession>
<protein>
    <submittedName>
        <fullName evidence="3">Hypothetical_protein</fullName>
    </submittedName>
</protein>
<feature type="transmembrane region" description="Helical" evidence="1">
    <location>
        <begin position="1026"/>
        <end position="1044"/>
    </location>
</feature>
<evidence type="ECO:0000313" key="4">
    <source>
        <dbReference type="Proteomes" id="UP001642409"/>
    </source>
</evidence>
<keyword evidence="1" id="KW-0812">Transmembrane</keyword>
<feature type="transmembrane region" description="Helical" evidence="1">
    <location>
        <begin position="649"/>
        <end position="669"/>
    </location>
</feature>
<dbReference type="EMBL" id="CAXDID020000485">
    <property type="protein sequence ID" value="CAL6096382.1"/>
    <property type="molecule type" value="Genomic_DNA"/>
</dbReference>
<evidence type="ECO:0000256" key="1">
    <source>
        <dbReference type="SAM" id="Phobius"/>
    </source>
</evidence>
<comment type="caution">
    <text evidence="2">The sequence shown here is derived from an EMBL/GenBank/DDBJ whole genome shotgun (WGS) entry which is preliminary data.</text>
</comment>
<keyword evidence="1" id="KW-1133">Transmembrane helix</keyword>
<feature type="transmembrane region" description="Helical" evidence="1">
    <location>
        <begin position="16"/>
        <end position="35"/>
    </location>
</feature>
<keyword evidence="4" id="KW-1185">Reference proteome</keyword>
<feature type="transmembrane region" description="Helical" evidence="1">
    <location>
        <begin position="1121"/>
        <end position="1143"/>
    </location>
</feature>
<dbReference type="EMBL" id="CATOUU010000466">
    <property type="protein sequence ID" value="CAI9930919.1"/>
    <property type="molecule type" value="Genomic_DNA"/>
</dbReference>
<feature type="transmembrane region" description="Helical" evidence="1">
    <location>
        <begin position="833"/>
        <end position="853"/>
    </location>
</feature>
<evidence type="ECO:0000313" key="3">
    <source>
        <dbReference type="EMBL" id="CAL6096382.1"/>
    </source>
</evidence>
<reference evidence="3 4" key="2">
    <citation type="submission" date="2024-07" db="EMBL/GenBank/DDBJ databases">
        <authorList>
            <person name="Akdeniz Z."/>
        </authorList>
    </citation>
    <scope>NUCLEOTIDE SEQUENCE [LARGE SCALE GENOMIC DNA]</scope>
</reference>
<gene>
    <name evidence="2" type="ORF">HINF_LOCUS18564</name>
    <name evidence="3" type="ORF">HINF_LOCUS68403</name>
</gene>
<dbReference type="AlphaFoldDB" id="A0AA86P5Q3"/>
<feature type="transmembrane region" description="Helical" evidence="1">
    <location>
        <begin position="414"/>
        <end position="438"/>
    </location>
</feature>